<evidence type="ECO:0000313" key="2">
    <source>
        <dbReference type="Proteomes" id="UP000274695"/>
    </source>
</evidence>
<dbReference type="EMBL" id="RHGB01000002">
    <property type="protein sequence ID" value="RNL67086.1"/>
    <property type="molecule type" value="Genomic_DNA"/>
</dbReference>
<accession>A0ABX9W612</accession>
<dbReference type="InterPro" id="IPR029069">
    <property type="entry name" value="HotDog_dom_sf"/>
</dbReference>
<comment type="caution">
    <text evidence="1">The sequence shown here is derived from an EMBL/GenBank/DDBJ whole genome shotgun (WGS) entry which is preliminary data.</text>
</comment>
<dbReference type="RefSeq" id="WP_123181340.1">
    <property type="nucleotide sequence ID" value="NZ_RHGB01000002.1"/>
</dbReference>
<dbReference type="Gene3D" id="3.10.129.10">
    <property type="entry name" value="Hotdog Thioesterase"/>
    <property type="match status" value="1"/>
</dbReference>
<reference evidence="1 2" key="1">
    <citation type="submission" date="2018-10" db="EMBL/GenBank/DDBJ databases">
        <title>Draft genome sequence of Zhongshania sp. DSW25-10.</title>
        <authorList>
            <person name="Oh J."/>
        </authorList>
    </citation>
    <scope>NUCLEOTIDE SEQUENCE [LARGE SCALE GENOMIC DNA]</scope>
    <source>
        <strain evidence="1 2">DSW25-10</strain>
    </source>
</reference>
<dbReference type="Proteomes" id="UP000274695">
    <property type="component" value="Unassembled WGS sequence"/>
</dbReference>
<evidence type="ECO:0000313" key="1">
    <source>
        <dbReference type="EMBL" id="RNL67086.1"/>
    </source>
</evidence>
<gene>
    <name evidence="1" type="ORF">D0911_02340</name>
</gene>
<organism evidence="1 2">
    <name type="scientific">Zhongshania marina</name>
    <dbReference type="NCBI Taxonomy" id="2304603"/>
    <lineage>
        <taxon>Bacteria</taxon>
        <taxon>Pseudomonadati</taxon>
        <taxon>Pseudomonadota</taxon>
        <taxon>Gammaproteobacteria</taxon>
        <taxon>Cellvibrionales</taxon>
        <taxon>Spongiibacteraceae</taxon>
        <taxon>Zhongshania</taxon>
    </lineage>
</organism>
<dbReference type="SUPFAM" id="SSF54637">
    <property type="entry name" value="Thioesterase/thiol ester dehydrase-isomerase"/>
    <property type="match status" value="1"/>
</dbReference>
<keyword evidence="2" id="KW-1185">Reference proteome</keyword>
<dbReference type="Pfam" id="PF13279">
    <property type="entry name" value="4HBT_2"/>
    <property type="match status" value="1"/>
</dbReference>
<sequence>MKTFTFAQSDFKDTEGRRLNNTLLSICFEQAGLRYLAEINAALATAEARKGMWHAASMQLDFLSAARISQDFYVEVSVLEVQADSIELGCRFYQDQKLRAVGKALLNYVNTQTRNPQPLEDDLRQYFEIEVLRFLRINEPRSAAHGGGLQLIRNSKLVGN</sequence>
<evidence type="ECO:0008006" key="3">
    <source>
        <dbReference type="Google" id="ProtNLM"/>
    </source>
</evidence>
<name>A0ABX9W612_9GAMM</name>
<proteinExistence type="predicted"/>
<protein>
    <recommendedName>
        <fullName evidence="3">Thioesterase domain-containing protein</fullName>
    </recommendedName>
</protein>